<evidence type="ECO:0000313" key="2">
    <source>
        <dbReference type="Proteomes" id="UP000789831"/>
    </source>
</evidence>
<comment type="caution">
    <text evidence="1">The sequence shown here is derived from an EMBL/GenBank/DDBJ whole genome shotgun (WGS) entry which is preliminary data.</text>
</comment>
<sequence length="118" mass="13491">MSQITSPHTRTIDNNQASTLIPLQAHQSNRNIQRGVLTQTQQRQIHQPQPNQILLQQLLTPNNPPGQQPQLQINSHYSSMLNQFVNGQIVIHPQKLYFGAFDDLDDNNTLTILENAYR</sequence>
<evidence type="ECO:0000313" key="1">
    <source>
        <dbReference type="EMBL" id="CAG8509264.1"/>
    </source>
</evidence>
<accession>A0A9N8ZWM0</accession>
<name>A0A9N8ZWM0_9GLOM</name>
<dbReference type="OrthoDB" id="10564572at2759"/>
<gene>
    <name evidence="1" type="ORF">AGERDE_LOCUS4655</name>
</gene>
<dbReference type="Proteomes" id="UP000789831">
    <property type="component" value="Unassembled WGS sequence"/>
</dbReference>
<reference evidence="1" key="1">
    <citation type="submission" date="2021-06" db="EMBL/GenBank/DDBJ databases">
        <authorList>
            <person name="Kallberg Y."/>
            <person name="Tangrot J."/>
            <person name="Rosling A."/>
        </authorList>
    </citation>
    <scope>NUCLEOTIDE SEQUENCE</scope>
    <source>
        <strain evidence="1">MT106</strain>
    </source>
</reference>
<dbReference type="AlphaFoldDB" id="A0A9N8ZWM0"/>
<proteinExistence type="predicted"/>
<dbReference type="EMBL" id="CAJVPL010000554">
    <property type="protein sequence ID" value="CAG8509264.1"/>
    <property type="molecule type" value="Genomic_DNA"/>
</dbReference>
<keyword evidence="2" id="KW-1185">Reference proteome</keyword>
<protein>
    <submittedName>
        <fullName evidence="1">7235_t:CDS:1</fullName>
    </submittedName>
</protein>
<organism evidence="1 2">
    <name type="scientific">Ambispora gerdemannii</name>
    <dbReference type="NCBI Taxonomy" id="144530"/>
    <lineage>
        <taxon>Eukaryota</taxon>
        <taxon>Fungi</taxon>
        <taxon>Fungi incertae sedis</taxon>
        <taxon>Mucoromycota</taxon>
        <taxon>Glomeromycotina</taxon>
        <taxon>Glomeromycetes</taxon>
        <taxon>Archaeosporales</taxon>
        <taxon>Ambisporaceae</taxon>
        <taxon>Ambispora</taxon>
    </lineage>
</organism>